<organism evidence="1 2">
    <name type="scientific">Putridiphycobacter roseus</name>
    <dbReference type="NCBI Taxonomy" id="2219161"/>
    <lineage>
        <taxon>Bacteria</taxon>
        <taxon>Pseudomonadati</taxon>
        <taxon>Bacteroidota</taxon>
        <taxon>Flavobacteriia</taxon>
        <taxon>Flavobacteriales</taxon>
        <taxon>Crocinitomicaceae</taxon>
        <taxon>Putridiphycobacter</taxon>
    </lineage>
</organism>
<keyword evidence="2" id="KW-1185">Reference proteome</keyword>
<evidence type="ECO:0000313" key="1">
    <source>
        <dbReference type="EMBL" id="PZE17275.1"/>
    </source>
</evidence>
<dbReference type="OrthoDB" id="673970at2"/>
<protein>
    <submittedName>
        <fullName evidence="1">Uncharacterized protein</fullName>
    </submittedName>
</protein>
<dbReference type="EMBL" id="QKSB01000004">
    <property type="protein sequence ID" value="PZE17275.1"/>
    <property type="molecule type" value="Genomic_DNA"/>
</dbReference>
<dbReference type="AlphaFoldDB" id="A0A2W1NCZ4"/>
<name>A0A2W1NCZ4_9FLAO</name>
<dbReference type="RefSeq" id="WP_111062800.1">
    <property type="nucleotide sequence ID" value="NZ_JBHUCU010000016.1"/>
</dbReference>
<evidence type="ECO:0000313" key="2">
    <source>
        <dbReference type="Proteomes" id="UP000249248"/>
    </source>
</evidence>
<comment type="caution">
    <text evidence="1">The sequence shown here is derived from an EMBL/GenBank/DDBJ whole genome shotgun (WGS) entry which is preliminary data.</text>
</comment>
<reference evidence="1 2" key="1">
    <citation type="submission" date="2018-06" db="EMBL/GenBank/DDBJ databases">
        <title>The draft genome sequence of Crocinitomix sp. SM1701.</title>
        <authorList>
            <person name="Zhang X."/>
        </authorList>
    </citation>
    <scope>NUCLEOTIDE SEQUENCE [LARGE SCALE GENOMIC DNA]</scope>
    <source>
        <strain evidence="1 2">SM1701</strain>
    </source>
</reference>
<gene>
    <name evidence="1" type="ORF">DNU06_08355</name>
</gene>
<proteinExistence type="predicted"/>
<dbReference type="Proteomes" id="UP000249248">
    <property type="component" value="Unassembled WGS sequence"/>
</dbReference>
<sequence>MKPILLFFFTVLLYTNVHSTHFSGGLISYEPTDQTNEYIFTLVNYYDCTTGDPNFLYPNSLELKLINTCDQSFINITLPVISNTEVTALCDSSLYFSNCGLGSIAGIRKAIFSVTYTLPSTCNEWKLHHTLYASYRNNPDNLNTTPYSLMTTLNNLDFPNNSSPVRNSNFPIVNLCTGQNSTLSLFVNDPDRDSLNFKLTSALDSYLGSGQYSPGYSGTNPINGISIDALTGELNFQGAFAGKYTIAIEIEEFSNNGISIGTSLLEFQIILENCSNNQPQIGNVQNFNNLGTNTTHIGNHFEACTGDQFCFDIVVNDLNTSDSIYLSSDVDSIFPGTTFSQTGFNPATASVCWNYDRDYSSAIFSISANDGACPMLPEVSRAFHIKLPHSAEILYDTLYLCDTTTAFLLSNYHSPIYWYDLNGNLLNVGTDISCNPCNTASLKFTQDTTIIGSYLTSGNCFTPDTVFIKTSFIQVDLLPDTILFCVGDTITIHSPYPQYTNVWNDNIYADSLVVDYISEGYVSLEVNFSGNCSVTDWVFANPISSSDLLIDTLIHCGANPNIAIAPNNTSWYDLGGNLLDIGMDVSCNPCGNPAFLFTNDTMVIKPINQACPEFDTLYIQPNASIDNSFSDTIFFCDEDTVQLVNPFPNYNSLWHTGSNNDTIFIHTDSTQNGFLNIYISNAICDTKKFLLFSQVTEATITPSAFGLSTGNFTNYQWIFNDTNIVSANAISHFPQFNGNYQVYVVDSIGCTDTSDIHHQHSSS</sequence>
<accession>A0A2W1NCZ4</accession>